<feature type="domain" description="HTH araC/xylS-type" evidence="5">
    <location>
        <begin position="484"/>
        <end position="588"/>
    </location>
</feature>
<dbReference type="InterPro" id="IPR019734">
    <property type="entry name" value="TPR_rpt"/>
</dbReference>
<dbReference type="InterPro" id="IPR009057">
    <property type="entry name" value="Homeodomain-like_sf"/>
</dbReference>
<dbReference type="SUPFAM" id="SSF48452">
    <property type="entry name" value="TPR-like"/>
    <property type="match status" value="1"/>
</dbReference>
<comment type="caution">
    <text evidence="6">The sequence shown here is derived from an EMBL/GenBank/DDBJ whole genome shotgun (WGS) entry which is preliminary data.</text>
</comment>
<dbReference type="Gene3D" id="3.40.50.10610">
    <property type="entry name" value="ABC-type transport auxiliary lipoprotein component"/>
    <property type="match status" value="1"/>
</dbReference>
<dbReference type="InterPro" id="IPR011990">
    <property type="entry name" value="TPR-like_helical_dom_sf"/>
</dbReference>
<proteinExistence type="predicted"/>
<keyword evidence="3" id="KW-0804">Transcription</keyword>
<dbReference type="SMART" id="SM00028">
    <property type="entry name" value="TPR"/>
    <property type="match status" value="4"/>
</dbReference>
<reference evidence="6 7" key="1">
    <citation type="submission" date="2019-06" db="EMBL/GenBank/DDBJ databases">
        <title>A large-scale integrated study on North Sea by COGITO (Coastal Microbe Genomic &amp; Taxonomic Observatory).</title>
        <authorList>
            <person name="Teeling H."/>
        </authorList>
    </citation>
    <scope>NUCLEOTIDE SEQUENCE [LARGE SCALE GENOMIC DNA]</scope>
    <source>
        <strain evidence="6 7">MAR_2009_79</strain>
    </source>
</reference>
<evidence type="ECO:0000259" key="5">
    <source>
        <dbReference type="PROSITE" id="PS01124"/>
    </source>
</evidence>
<dbReference type="EMBL" id="VHIF01000001">
    <property type="protein sequence ID" value="TQO36462.1"/>
    <property type="molecule type" value="Genomic_DNA"/>
</dbReference>
<name>A0ABY3A6Y3_9FLAO</name>
<protein>
    <submittedName>
        <fullName evidence="6">TolB-like protein</fullName>
    </submittedName>
</protein>
<dbReference type="Pfam" id="PF12833">
    <property type="entry name" value="HTH_18"/>
    <property type="match status" value="1"/>
</dbReference>
<dbReference type="PANTHER" id="PTHR43280:SF2">
    <property type="entry name" value="HTH-TYPE TRANSCRIPTIONAL REGULATOR EXSA"/>
    <property type="match status" value="1"/>
</dbReference>
<evidence type="ECO:0000256" key="3">
    <source>
        <dbReference type="ARBA" id="ARBA00023163"/>
    </source>
</evidence>
<organism evidence="6 7">
    <name type="scientific">Arenibacter algicola</name>
    <dbReference type="NCBI Taxonomy" id="616991"/>
    <lineage>
        <taxon>Bacteria</taxon>
        <taxon>Pseudomonadati</taxon>
        <taxon>Bacteroidota</taxon>
        <taxon>Flavobacteriia</taxon>
        <taxon>Flavobacteriales</taxon>
        <taxon>Flavobacteriaceae</taxon>
        <taxon>Arenibacter</taxon>
    </lineage>
</organism>
<evidence type="ECO:0000256" key="2">
    <source>
        <dbReference type="ARBA" id="ARBA00023125"/>
    </source>
</evidence>
<dbReference type="PROSITE" id="PS01124">
    <property type="entry name" value="HTH_ARAC_FAMILY_2"/>
    <property type="match status" value="1"/>
</dbReference>
<keyword evidence="1" id="KW-0805">Transcription regulation</keyword>
<evidence type="ECO:0000256" key="1">
    <source>
        <dbReference type="ARBA" id="ARBA00023015"/>
    </source>
</evidence>
<dbReference type="Gene3D" id="1.10.10.60">
    <property type="entry name" value="Homeodomain-like"/>
    <property type="match status" value="1"/>
</dbReference>
<dbReference type="Gene3D" id="1.25.40.10">
    <property type="entry name" value="Tetratricopeptide repeat domain"/>
    <property type="match status" value="1"/>
</dbReference>
<dbReference type="SUPFAM" id="SSF46689">
    <property type="entry name" value="Homeodomain-like"/>
    <property type="match status" value="1"/>
</dbReference>
<sequence>MNNQKSIAVLPFVNMSNDIDNEYFCDGITEEIINALTKIDKLKVIARTSSFAFKGKDIDIRKIGGQLGVSTILEGSIKKSRERVRITAQLIDVEDGTHYWSKKFDRRLMDIFDLEDEISLTIAEEVRNNFGHFEIQEHLIEQPTSSVDAYQMYLKGRSFQLKWTPEGLNQAINYYNKAIALDKNYAKAYYANLQCYGLSAMWGYIPYDEAMESAINNLLMAKELDASLPEYPLSYVGKFLWGEWDFKNAYIHIKKVLAINPNHIDGLEALTELFIALGFFDMALPYAKKLLEVDPLSANNHYTLAHIHYFQGLFDKALENVDYALALNPELELAHHLKCFCLIWLNKKQQFQEFIHNTSLIEEKNLLFSLVNEKHTEVPHQIIEKWSRLSKDKTMLVPYDVFILANSHQTVTAFSLLKEMIDQRRGQIINYRQDPFLRPLHKINGFTDLHRSNLSSADITSTKKDEEKGTANVLDKDQIKKLKGKLLSYFKEDEPFLNPQLNLQFVAQVLELNNNKISFLINQAFDVNFNDFVNSYRLKHFKLIALDSNNSHLTILGLAYDSGFNSKTVFNTYFKKIEGVTPRAWMKANSL</sequence>
<dbReference type="PANTHER" id="PTHR43280">
    <property type="entry name" value="ARAC-FAMILY TRANSCRIPTIONAL REGULATOR"/>
    <property type="match status" value="1"/>
</dbReference>
<feature type="repeat" description="TPR" evidence="4">
    <location>
        <begin position="298"/>
        <end position="331"/>
    </location>
</feature>
<evidence type="ECO:0000313" key="7">
    <source>
        <dbReference type="Proteomes" id="UP000315363"/>
    </source>
</evidence>
<evidence type="ECO:0000313" key="6">
    <source>
        <dbReference type="EMBL" id="TQO36462.1"/>
    </source>
</evidence>
<dbReference type="Proteomes" id="UP000315363">
    <property type="component" value="Unassembled WGS sequence"/>
</dbReference>
<dbReference type="SMART" id="SM00342">
    <property type="entry name" value="HTH_ARAC"/>
    <property type="match status" value="1"/>
</dbReference>
<keyword evidence="4" id="KW-0802">TPR repeat</keyword>
<dbReference type="PROSITE" id="PS50005">
    <property type="entry name" value="TPR"/>
    <property type="match status" value="1"/>
</dbReference>
<dbReference type="InterPro" id="IPR018060">
    <property type="entry name" value="HTH_AraC"/>
</dbReference>
<keyword evidence="2" id="KW-0238">DNA-binding</keyword>
<keyword evidence="7" id="KW-1185">Reference proteome</keyword>
<evidence type="ECO:0000256" key="4">
    <source>
        <dbReference type="PROSITE-ProRule" id="PRU00339"/>
    </source>
</evidence>
<accession>A0ABY3A6Y3</accession>
<gene>
    <name evidence="6" type="ORF">GQ41_1040</name>
</gene>